<dbReference type="GO" id="GO:0000978">
    <property type="term" value="F:RNA polymerase II cis-regulatory region sequence-specific DNA binding"/>
    <property type="evidence" value="ECO:0007669"/>
    <property type="project" value="TreeGrafter"/>
</dbReference>
<feature type="compositionally biased region" description="Polar residues" evidence="5">
    <location>
        <begin position="221"/>
        <end position="236"/>
    </location>
</feature>
<keyword evidence="3" id="KW-0862">Zinc</keyword>
<evidence type="ECO:0000256" key="5">
    <source>
        <dbReference type="SAM" id="MobiDB-lite"/>
    </source>
</evidence>
<dbReference type="Gene3D" id="3.30.160.60">
    <property type="entry name" value="Classic Zinc Finger"/>
    <property type="match status" value="2"/>
</dbReference>
<keyword evidence="2 4" id="KW-0863">Zinc-finger</keyword>
<dbReference type="GO" id="GO:0000981">
    <property type="term" value="F:DNA-binding transcription factor activity, RNA polymerase II-specific"/>
    <property type="evidence" value="ECO:0007669"/>
    <property type="project" value="TreeGrafter"/>
</dbReference>
<feature type="compositionally biased region" description="Low complexity" evidence="5">
    <location>
        <begin position="210"/>
        <end position="220"/>
    </location>
</feature>
<gene>
    <name evidence="7" type="ORF">RSOLAG1IB_00990</name>
</gene>
<reference evidence="7 8" key="1">
    <citation type="submission" date="2014-11" db="EMBL/GenBank/DDBJ databases">
        <authorList>
            <person name="Wibberg Daniel"/>
        </authorList>
    </citation>
    <scope>NUCLEOTIDE SEQUENCE [LARGE SCALE GENOMIC DNA]</scope>
    <source>
        <strain evidence="7">Rhizoctonia solani AG1-IB 7/3/14</strain>
    </source>
</reference>
<keyword evidence="8" id="KW-1185">Reference proteome</keyword>
<evidence type="ECO:0000256" key="4">
    <source>
        <dbReference type="PROSITE-ProRule" id="PRU00042"/>
    </source>
</evidence>
<feature type="compositionally biased region" description="Basic and acidic residues" evidence="5">
    <location>
        <begin position="257"/>
        <end position="269"/>
    </location>
</feature>
<dbReference type="InterPro" id="IPR013087">
    <property type="entry name" value="Znf_C2H2_type"/>
</dbReference>
<feature type="domain" description="C2H2-type" evidence="6">
    <location>
        <begin position="290"/>
        <end position="327"/>
    </location>
</feature>
<dbReference type="GO" id="GO:0008270">
    <property type="term" value="F:zinc ion binding"/>
    <property type="evidence" value="ECO:0007669"/>
    <property type="project" value="UniProtKB-KW"/>
</dbReference>
<feature type="domain" description="C2H2-type" evidence="6">
    <location>
        <begin position="328"/>
        <end position="357"/>
    </location>
</feature>
<dbReference type="OrthoDB" id="3229842at2759"/>
<dbReference type="EMBL" id="LN679100">
    <property type="protein sequence ID" value="CEL52449.1"/>
    <property type="molecule type" value="Genomic_DNA"/>
</dbReference>
<evidence type="ECO:0000256" key="1">
    <source>
        <dbReference type="ARBA" id="ARBA00022723"/>
    </source>
</evidence>
<evidence type="ECO:0000256" key="2">
    <source>
        <dbReference type="ARBA" id="ARBA00022771"/>
    </source>
</evidence>
<dbReference type="PROSITE" id="PS50157">
    <property type="entry name" value="ZINC_FINGER_C2H2_2"/>
    <property type="match status" value="2"/>
</dbReference>
<evidence type="ECO:0000259" key="6">
    <source>
        <dbReference type="PROSITE" id="PS50157"/>
    </source>
</evidence>
<evidence type="ECO:0000313" key="8">
    <source>
        <dbReference type="Proteomes" id="UP000059188"/>
    </source>
</evidence>
<dbReference type="InterPro" id="IPR036236">
    <property type="entry name" value="Znf_C2H2_sf"/>
</dbReference>
<dbReference type="SUPFAM" id="SSF57667">
    <property type="entry name" value="beta-beta-alpha zinc fingers"/>
    <property type="match status" value="1"/>
</dbReference>
<feature type="region of interest" description="Disordered" evidence="5">
    <location>
        <begin position="210"/>
        <end position="284"/>
    </location>
</feature>
<dbReference type="STRING" id="1108050.A0A0B7F685"/>
<keyword evidence="1" id="KW-0479">Metal-binding</keyword>
<evidence type="ECO:0000256" key="3">
    <source>
        <dbReference type="ARBA" id="ARBA00022833"/>
    </source>
</evidence>
<organism evidence="7 8">
    <name type="scientific">Thanatephorus cucumeris (strain AG1-IB / isolate 7/3/14)</name>
    <name type="common">Lettuce bottom rot fungus</name>
    <name type="synonym">Rhizoctonia solani</name>
    <dbReference type="NCBI Taxonomy" id="1108050"/>
    <lineage>
        <taxon>Eukaryota</taxon>
        <taxon>Fungi</taxon>
        <taxon>Dikarya</taxon>
        <taxon>Basidiomycota</taxon>
        <taxon>Agaricomycotina</taxon>
        <taxon>Agaricomycetes</taxon>
        <taxon>Cantharellales</taxon>
        <taxon>Ceratobasidiaceae</taxon>
        <taxon>Rhizoctonia</taxon>
        <taxon>Rhizoctonia solani AG-1</taxon>
    </lineage>
</organism>
<dbReference type="AlphaFoldDB" id="A0A0B7F685"/>
<dbReference type="PANTHER" id="PTHR23235:SF120">
    <property type="entry name" value="KRUPPEL-LIKE FACTOR 15"/>
    <property type="match status" value="1"/>
</dbReference>
<proteinExistence type="predicted"/>
<accession>A0A0B7F685</accession>
<evidence type="ECO:0000313" key="7">
    <source>
        <dbReference type="EMBL" id="CEL52449.1"/>
    </source>
</evidence>
<dbReference type="Pfam" id="PF00096">
    <property type="entry name" value="zf-C2H2"/>
    <property type="match status" value="1"/>
</dbReference>
<name>A0A0B7F685_THACB</name>
<dbReference type="PANTHER" id="PTHR23235">
    <property type="entry name" value="KRUEPPEL-LIKE TRANSCRIPTION FACTOR"/>
    <property type="match status" value="1"/>
</dbReference>
<sequence length="398" mass="43597">MDSLCLFDGSYDYMQFPASPSPYDGGLFGEELTTDLFSYSGLSAPYDTHVDNNPEACNPTDAMGQLDFSDFLNTKWLEEDMMHDTGDSEVLASLDTPITVPAQIMAPPPSAANPLPLVPSTPKRISLKTTTGSVSGLFSPPPSDRPFRTRRHNGYEEIRQLSELRLNTRSAKSATKPSPVFAAPLPPTSIPDASAALAVHYNAAMRYLSPSSSSYSSGSSTATVSPIDSPSSNMSDTFGAPLSPLVTPVRRPARQSGADRPRVSQRDSSNKPYSRRHGRSTSSVGLEKVFSCRHPGNIVPGDIPCNKDFARKHDWVRHQRVHTGQTPYECFNCGKSFKRSDARSRHWDSPSNAGCEAYHTRIIKEQLRQGEITADHPDAAIIRRRAQKAAHQKESDSE</sequence>
<dbReference type="Proteomes" id="UP000059188">
    <property type="component" value="Unassembled WGS sequence"/>
</dbReference>
<protein>
    <recommendedName>
        <fullName evidence="6">C2H2-type domain-containing protein</fullName>
    </recommendedName>
</protein>